<protein>
    <submittedName>
        <fullName evidence="2">Uncharacterized protein</fullName>
    </submittedName>
</protein>
<reference evidence="2 3" key="1">
    <citation type="submission" date="2024-05" db="EMBL/GenBank/DDBJ databases">
        <authorList>
            <person name="Duchaud E."/>
        </authorList>
    </citation>
    <scope>NUCLEOTIDE SEQUENCE [LARGE SCALE GENOMIC DNA]</scope>
    <source>
        <strain evidence="2">Ena-SAMPLE-TAB-13-05-2024-13:56:06:370-140302</strain>
    </source>
</reference>
<keyword evidence="3" id="KW-1185">Reference proteome</keyword>
<proteinExistence type="predicted"/>
<evidence type="ECO:0000256" key="1">
    <source>
        <dbReference type="SAM" id="Phobius"/>
    </source>
</evidence>
<feature type="transmembrane region" description="Helical" evidence="1">
    <location>
        <begin position="38"/>
        <end position="56"/>
    </location>
</feature>
<organism evidence="2 3">
    <name type="scientific">Tenacibaculum platacis</name>
    <dbReference type="NCBI Taxonomy" id="3137852"/>
    <lineage>
        <taxon>Bacteria</taxon>
        <taxon>Pseudomonadati</taxon>
        <taxon>Bacteroidota</taxon>
        <taxon>Flavobacteriia</taxon>
        <taxon>Flavobacteriales</taxon>
        <taxon>Flavobacteriaceae</taxon>
        <taxon>Tenacibaculum</taxon>
    </lineage>
</organism>
<evidence type="ECO:0000313" key="3">
    <source>
        <dbReference type="Proteomes" id="UP001497416"/>
    </source>
</evidence>
<gene>
    <name evidence="2" type="ORF">T190607A01A_20482</name>
</gene>
<keyword evidence="1" id="KW-0472">Membrane</keyword>
<sequence length="68" mass="7842">MKKNKVFKRLAFLPVACIISLSMHLLFSWLEGEEIDAASIYMALGFGFVLWLALFLSDNWDKKETESK</sequence>
<keyword evidence="1" id="KW-1133">Transmembrane helix</keyword>
<dbReference type="Proteomes" id="UP001497416">
    <property type="component" value="Unassembled WGS sequence"/>
</dbReference>
<accession>A0ABM9P0E9</accession>
<name>A0ABM9P0E9_9FLAO</name>
<dbReference type="RefSeq" id="WP_348711993.1">
    <property type="nucleotide sequence ID" value="NZ_CAXIXY010000004.1"/>
</dbReference>
<comment type="caution">
    <text evidence="2">The sequence shown here is derived from an EMBL/GenBank/DDBJ whole genome shotgun (WGS) entry which is preliminary data.</text>
</comment>
<keyword evidence="1" id="KW-0812">Transmembrane</keyword>
<dbReference type="EMBL" id="CAXIXY010000004">
    <property type="protein sequence ID" value="CAL2085495.1"/>
    <property type="molecule type" value="Genomic_DNA"/>
</dbReference>
<evidence type="ECO:0000313" key="2">
    <source>
        <dbReference type="EMBL" id="CAL2085495.1"/>
    </source>
</evidence>